<accession>A0A367KRT7</accession>
<name>A0A367KRT7_RHIST</name>
<proteinExistence type="predicted"/>
<dbReference type="Proteomes" id="UP000253551">
    <property type="component" value="Unassembled WGS sequence"/>
</dbReference>
<sequence length="147" mass="16775">MADLGFDFPDDDYHQDAVFDEQQQEEEGEDSIESEVVPFADFSTQNDSLLKTMAEEQTIGDELEDELLADENMTPIERVYGFRENDALVNRILLAKELPRALEEITLSEAVEDVLPIMNRLAADNDDTVKETFASELDQALLYFYKV</sequence>
<reference evidence="1 2" key="1">
    <citation type="journal article" date="2018" name="G3 (Bethesda)">
        <title>Phylogenetic and Phylogenomic Definition of Rhizopus Species.</title>
        <authorList>
            <person name="Gryganskyi A.P."/>
            <person name="Golan J."/>
            <person name="Dolatabadi S."/>
            <person name="Mondo S."/>
            <person name="Robb S."/>
            <person name="Idnurm A."/>
            <person name="Muszewska A."/>
            <person name="Steczkiewicz K."/>
            <person name="Masonjones S."/>
            <person name="Liao H.L."/>
            <person name="Gajdeczka M.T."/>
            <person name="Anike F."/>
            <person name="Vuek A."/>
            <person name="Anishchenko I.M."/>
            <person name="Voigt K."/>
            <person name="de Hoog G.S."/>
            <person name="Smith M.E."/>
            <person name="Heitman J."/>
            <person name="Vilgalys R."/>
            <person name="Stajich J.E."/>
        </authorList>
    </citation>
    <scope>NUCLEOTIDE SEQUENCE [LARGE SCALE GENOMIC DNA]</scope>
    <source>
        <strain evidence="1 2">LSU 92-RS-03</strain>
    </source>
</reference>
<evidence type="ECO:0000313" key="2">
    <source>
        <dbReference type="Proteomes" id="UP000253551"/>
    </source>
</evidence>
<dbReference type="AlphaFoldDB" id="A0A367KRT7"/>
<dbReference type="EMBL" id="PJQM01000557">
    <property type="protein sequence ID" value="RCI04857.1"/>
    <property type="molecule type" value="Genomic_DNA"/>
</dbReference>
<organism evidence="1 2">
    <name type="scientific">Rhizopus stolonifer</name>
    <name type="common">Rhizopus nigricans</name>
    <dbReference type="NCBI Taxonomy" id="4846"/>
    <lineage>
        <taxon>Eukaryota</taxon>
        <taxon>Fungi</taxon>
        <taxon>Fungi incertae sedis</taxon>
        <taxon>Mucoromycota</taxon>
        <taxon>Mucoromycotina</taxon>
        <taxon>Mucoromycetes</taxon>
        <taxon>Mucorales</taxon>
        <taxon>Mucorineae</taxon>
        <taxon>Rhizopodaceae</taxon>
        <taxon>Rhizopus</taxon>
    </lineage>
</organism>
<comment type="caution">
    <text evidence="1">The sequence shown here is derived from an EMBL/GenBank/DDBJ whole genome shotgun (WGS) entry which is preliminary data.</text>
</comment>
<protein>
    <submittedName>
        <fullName evidence="1">Uncharacterized protein</fullName>
    </submittedName>
</protein>
<dbReference type="OrthoDB" id="340346at2759"/>
<dbReference type="STRING" id="4846.A0A367KRT7"/>
<evidence type="ECO:0000313" key="1">
    <source>
        <dbReference type="EMBL" id="RCI04857.1"/>
    </source>
</evidence>
<gene>
    <name evidence="1" type="ORF">CU098_012459</name>
</gene>
<keyword evidence="2" id="KW-1185">Reference proteome</keyword>